<dbReference type="GO" id="GO:0009898">
    <property type="term" value="C:cytoplasmic side of plasma membrane"/>
    <property type="evidence" value="ECO:0007669"/>
    <property type="project" value="TreeGrafter"/>
</dbReference>
<evidence type="ECO:0000259" key="1">
    <source>
        <dbReference type="PROSITE" id="PS50110"/>
    </source>
</evidence>
<dbReference type="AlphaFoldDB" id="A0A1J5RDX4"/>
<dbReference type="InterPro" id="IPR011006">
    <property type="entry name" value="CheY-like_superfamily"/>
</dbReference>
<dbReference type="GO" id="GO:0016887">
    <property type="term" value="F:ATP hydrolysis activity"/>
    <property type="evidence" value="ECO:0007669"/>
    <property type="project" value="TreeGrafter"/>
</dbReference>
<organism evidence="2">
    <name type="scientific">mine drainage metagenome</name>
    <dbReference type="NCBI Taxonomy" id="410659"/>
    <lineage>
        <taxon>unclassified sequences</taxon>
        <taxon>metagenomes</taxon>
        <taxon>ecological metagenomes</taxon>
    </lineage>
</organism>
<name>A0A1J5RDX4_9ZZZZ</name>
<dbReference type="GO" id="GO:0000160">
    <property type="term" value="P:phosphorelay signal transduction system"/>
    <property type="evidence" value="ECO:0007669"/>
    <property type="project" value="InterPro"/>
</dbReference>
<proteinExistence type="predicted"/>
<evidence type="ECO:0000313" key="2">
    <source>
        <dbReference type="EMBL" id="OIQ90316.1"/>
    </source>
</evidence>
<dbReference type="GO" id="GO:0051782">
    <property type="term" value="P:negative regulation of cell division"/>
    <property type="evidence" value="ECO:0007669"/>
    <property type="project" value="TreeGrafter"/>
</dbReference>
<dbReference type="InterPro" id="IPR050625">
    <property type="entry name" value="ParA/MinD_ATPase"/>
</dbReference>
<dbReference type="EMBL" id="MLJW01000296">
    <property type="protein sequence ID" value="OIQ90316.1"/>
    <property type="molecule type" value="Genomic_DNA"/>
</dbReference>
<dbReference type="CDD" id="cd00156">
    <property type="entry name" value="REC"/>
    <property type="match status" value="1"/>
</dbReference>
<dbReference type="InterPro" id="IPR025669">
    <property type="entry name" value="AAA_dom"/>
</dbReference>
<dbReference type="InterPro" id="IPR001789">
    <property type="entry name" value="Sig_transdc_resp-reg_receiver"/>
</dbReference>
<dbReference type="SUPFAM" id="SSF52540">
    <property type="entry name" value="P-loop containing nucleoside triphosphate hydrolases"/>
    <property type="match status" value="1"/>
</dbReference>
<dbReference type="GO" id="GO:0005829">
    <property type="term" value="C:cytosol"/>
    <property type="evidence" value="ECO:0007669"/>
    <property type="project" value="TreeGrafter"/>
</dbReference>
<sequence length="418" mass="44839">MLIRDAMTGGGRAAPRNVEFMAYLVDADSAQVMERFTVEQMMPHALVRQGSMDEAIALLGQLDRPPERLVVDISASSMPLSDLARLADACAPSVSVVVIGDRNDVGLFRELLRMGVDDYLSKPLTAELLRRTLGGQAAAEPVQQVRTGKLVACVGARGGVGASTVAVNLAWALANRQQRRVALIDLDPHGGPANVLLGVRSNEGLTDVLKNVNRLDPHYVNRTLVPVGPHLSVLSSEMDFTAGTQPDLMALQRLFGELKKHFHYIIADLPDRAGPVSQCVIEAAQTTVLVSDPSVYGARESARLIRLAENRDVAMPLALVINHTHPEGKAELTVRDFEEAIGRKVSQELPHDNEAAVEAENLGAPIVGGKGPLAQALLALSLDLSGRRAEPAAALTIRLPPLLAHTMQGLSGLWKRLT</sequence>
<dbReference type="GO" id="GO:0005524">
    <property type="term" value="F:ATP binding"/>
    <property type="evidence" value="ECO:0007669"/>
    <property type="project" value="TreeGrafter"/>
</dbReference>
<dbReference type="PANTHER" id="PTHR43384:SF13">
    <property type="entry name" value="SLR0110 PROTEIN"/>
    <property type="match status" value="1"/>
</dbReference>
<protein>
    <submittedName>
        <fullName evidence="2">Septum site-determining protein MinD</fullName>
    </submittedName>
</protein>
<dbReference type="SUPFAM" id="SSF52172">
    <property type="entry name" value="CheY-like"/>
    <property type="match status" value="1"/>
</dbReference>
<reference evidence="2" key="1">
    <citation type="submission" date="2016-10" db="EMBL/GenBank/DDBJ databases">
        <title>Sequence of Gallionella enrichment culture.</title>
        <authorList>
            <person name="Poehlein A."/>
            <person name="Muehling M."/>
            <person name="Daniel R."/>
        </authorList>
    </citation>
    <scope>NUCLEOTIDE SEQUENCE</scope>
</reference>
<gene>
    <name evidence="2" type="primary">minD_9</name>
    <name evidence="2" type="ORF">GALL_277660</name>
</gene>
<dbReference type="Pfam" id="PF13614">
    <property type="entry name" value="AAA_31"/>
    <property type="match status" value="1"/>
</dbReference>
<dbReference type="PANTHER" id="PTHR43384">
    <property type="entry name" value="SEPTUM SITE-DETERMINING PROTEIN MIND HOMOLOG, CHLOROPLASTIC-RELATED"/>
    <property type="match status" value="1"/>
</dbReference>
<dbReference type="Gene3D" id="3.40.50.2300">
    <property type="match status" value="1"/>
</dbReference>
<dbReference type="InterPro" id="IPR027417">
    <property type="entry name" value="P-loop_NTPase"/>
</dbReference>
<accession>A0A1J5RDX4</accession>
<feature type="domain" description="Response regulatory" evidence="1">
    <location>
        <begin position="21"/>
        <end position="137"/>
    </location>
</feature>
<dbReference type="PROSITE" id="PS50110">
    <property type="entry name" value="RESPONSE_REGULATORY"/>
    <property type="match status" value="1"/>
</dbReference>
<dbReference type="Gene3D" id="3.40.50.300">
    <property type="entry name" value="P-loop containing nucleotide triphosphate hydrolases"/>
    <property type="match status" value="1"/>
</dbReference>
<comment type="caution">
    <text evidence="2">The sequence shown here is derived from an EMBL/GenBank/DDBJ whole genome shotgun (WGS) entry which is preliminary data.</text>
</comment>